<dbReference type="EMBL" id="BQNB010014232">
    <property type="protein sequence ID" value="GJT25692.1"/>
    <property type="molecule type" value="Genomic_DNA"/>
</dbReference>
<comment type="caution">
    <text evidence="7">The sequence shown here is derived from an EMBL/GenBank/DDBJ whole genome shotgun (WGS) entry which is preliminary data.</text>
</comment>
<reference evidence="7" key="1">
    <citation type="journal article" date="2022" name="Int. J. Mol. Sci.">
        <title>Draft Genome of Tanacetum Coccineum: Genomic Comparison of Closely Related Tanacetum-Family Plants.</title>
        <authorList>
            <person name="Yamashiro T."/>
            <person name="Shiraishi A."/>
            <person name="Nakayama K."/>
            <person name="Satake H."/>
        </authorList>
    </citation>
    <scope>NUCLEOTIDE SEQUENCE</scope>
</reference>
<organism evidence="7 8">
    <name type="scientific">Tanacetum coccineum</name>
    <dbReference type="NCBI Taxonomy" id="301880"/>
    <lineage>
        <taxon>Eukaryota</taxon>
        <taxon>Viridiplantae</taxon>
        <taxon>Streptophyta</taxon>
        <taxon>Embryophyta</taxon>
        <taxon>Tracheophyta</taxon>
        <taxon>Spermatophyta</taxon>
        <taxon>Magnoliopsida</taxon>
        <taxon>eudicotyledons</taxon>
        <taxon>Gunneridae</taxon>
        <taxon>Pentapetalae</taxon>
        <taxon>asterids</taxon>
        <taxon>campanulids</taxon>
        <taxon>Asterales</taxon>
        <taxon>Asteraceae</taxon>
        <taxon>Asteroideae</taxon>
        <taxon>Anthemideae</taxon>
        <taxon>Anthemidinae</taxon>
        <taxon>Tanacetum</taxon>
    </lineage>
</organism>
<gene>
    <name evidence="7" type="ORF">Tco_0895629</name>
</gene>
<feature type="domain" description="GRF-type" evidence="6">
    <location>
        <begin position="16"/>
        <end position="61"/>
    </location>
</feature>
<dbReference type="PANTHER" id="PTHR33248">
    <property type="entry name" value="ZINC ION-BINDING PROTEIN"/>
    <property type="match status" value="1"/>
</dbReference>
<evidence type="ECO:0000256" key="5">
    <source>
        <dbReference type="SAM" id="MobiDB-lite"/>
    </source>
</evidence>
<evidence type="ECO:0000259" key="6">
    <source>
        <dbReference type="PROSITE" id="PS51999"/>
    </source>
</evidence>
<protein>
    <recommendedName>
        <fullName evidence="6">GRF-type domain-containing protein</fullName>
    </recommendedName>
</protein>
<sequence>MSSSSATSRRRLPTHCKCGFPLVKRVSWTDLNPARRFLNCRNSNIVGKKKKCDAFWWIDPEISSPWYKYQMFELYVTQHPKQRFLFVEHLRAQDQLKRLQVEHDGLVSKFEQSRKSCRLMKIMICLHGGGVYGDEDVVYKPSKPRQDEAETSGADIRLRTIRRRQSQLTYSFEDTCDIGTRCRNSTPEIAGRSKDGSGLESVASVLLGDEGATTSSKVVKAEPHSCSQPRSQRRHF</sequence>
<evidence type="ECO:0000256" key="2">
    <source>
        <dbReference type="ARBA" id="ARBA00022771"/>
    </source>
</evidence>
<evidence type="ECO:0000313" key="7">
    <source>
        <dbReference type="EMBL" id="GJT25692.1"/>
    </source>
</evidence>
<accession>A0ABQ5CHB9</accession>
<dbReference type="InterPro" id="IPR010666">
    <property type="entry name" value="Znf_GRF"/>
</dbReference>
<keyword evidence="3" id="KW-0862">Zinc</keyword>
<dbReference type="Proteomes" id="UP001151760">
    <property type="component" value="Unassembled WGS sequence"/>
</dbReference>
<keyword evidence="8" id="KW-1185">Reference proteome</keyword>
<evidence type="ECO:0000256" key="1">
    <source>
        <dbReference type="ARBA" id="ARBA00022723"/>
    </source>
</evidence>
<dbReference type="PROSITE" id="PS51999">
    <property type="entry name" value="ZF_GRF"/>
    <property type="match status" value="1"/>
</dbReference>
<evidence type="ECO:0000256" key="4">
    <source>
        <dbReference type="PROSITE-ProRule" id="PRU01343"/>
    </source>
</evidence>
<name>A0ABQ5CHB9_9ASTR</name>
<keyword evidence="1" id="KW-0479">Metal-binding</keyword>
<keyword evidence="2 4" id="KW-0863">Zinc-finger</keyword>
<feature type="region of interest" description="Disordered" evidence="5">
    <location>
        <begin position="213"/>
        <end position="236"/>
    </location>
</feature>
<evidence type="ECO:0000313" key="8">
    <source>
        <dbReference type="Proteomes" id="UP001151760"/>
    </source>
</evidence>
<evidence type="ECO:0000256" key="3">
    <source>
        <dbReference type="ARBA" id="ARBA00022833"/>
    </source>
</evidence>
<proteinExistence type="predicted"/>
<reference evidence="7" key="2">
    <citation type="submission" date="2022-01" db="EMBL/GenBank/DDBJ databases">
        <authorList>
            <person name="Yamashiro T."/>
            <person name="Shiraishi A."/>
            <person name="Satake H."/>
            <person name="Nakayama K."/>
        </authorList>
    </citation>
    <scope>NUCLEOTIDE SEQUENCE</scope>
</reference>